<sequence length="15" mass="1738">MNQLFGEKLAKAEKM</sequence>
<accession>Q9UWG9</accession>
<name>Q9UWG9_THELI</name>
<dbReference type="BioCyc" id="MetaCyc:MONOMER-17656"/>
<reference key="1">
    <citation type="journal article" date="1996" name="J. Bacteriol.">
        <title>Characterization of 2-ketoisovalerate ferredoxin oxidoreductase, a new and reversible coenzyme A-dependent enzyme involved in peptide fermentation by hyperthermophilic archaea.</title>
        <authorList>
            <person name="Heider J."/>
            <person name="Mai X."/>
            <person name="Adams M.W.W."/>
        </authorList>
    </citation>
    <scope>PROTEIN SEQUENCE</scope>
</reference>
<keyword id="KW-0903">Direct protein sequencing</keyword>
<organism>
    <name type="scientific">Thermococcus litoralis</name>
    <dbReference type="NCBI Taxonomy" id="2265"/>
    <lineage>
        <taxon>Archaea</taxon>
        <taxon>Methanobacteriati</taxon>
        <taxon>Methanobacteriota</taxon>
        <taxon>Thermococci</taxon>
        <taxon>Thermococcales</taxon>
        <taxon>Thermococcaceae</taxon>
        <taxon>Thermococcus</taxon>
    </lineage>
</organism>
<proteinExistence type="evidence at protein level"/>
<protein>
    <submittedName>
        <fullName>Keto-valine-ferredoxin oxidoreductase delta-subunit, VOR delta</fullName>
    </submittedName>
</protein>